<evidence type="ECO:0000313" key="1">
    <source>
        <dbReference type="EMBL" id="MDA7028552.1"/>
    </source>
</evidence>
<dbReference type="Proteomes" id="UP001211894">
    <property type="component" value="Unassembled WGS sequence"/>
</dbReference>
<keyword evidence="2" id="KW-1185">Reference proteome</keyword>
<organism evidence="1 2">
    <name type="scientific">Bacillus changyiensis</name>
    <dbReference type="NCBI Taxonomy" id="3004103"/>
    <lineage>
        <taxon>Bacteria</taxon>
        <taxon>Bacillati</taxon>
        <taxon>Bacillota</taxon>
        <taxon>Bacilli</taxon>
        <taxon>Bacillales</taxon>
        <taxon>Bacillaceae</taxon>
        <taxon>Bacillus</taxon>
    </lineage>
</organism>
<protein>
    <submittedName>
        <fullName evidence="1">NADH:ubiquinone oxidoreductase</fullName>
    </submittedName>
</protein>
<gene>
    <name evidence="1" type="ORF">PJ311_18600</name>
</gene>
<name>A0ABT4XAX2_9BACI</name>
<evidence type="ECO:0000313" key="2">
    <source>
        <dbReference type="Proteomes" id="UP001211894"/>
    </source>
</evidence>
<dbReference type="EMBL" id="JAQKAB010000020">
    <property type="protein sequence ID" value="MDA7028552.1"/>
    <property type="molecule type" value="Genomic_DNA"/>
</dbReference>
<reference evidence="1 2" key="1">
    <citation type="submission" date="2023-01" db="EMBL/GenBank/DDBJ databases">
        <title>Bacillus changyiensis sp. nov., isolated from a coastal deposit.</title>
        <authorList>
            <person name="Xiao G."/>
            <person name="Lai Q."/>
            <person name="Hu Z."/>
            <person name="Shao Z."/>
        </authorList>
    </citation>
    <scope>NUCLEOTIDE SEQUENCE [LARGE SCALE GENOMIC DNA]</scope>
    <source>
        <strain evidence="1 2">CLL-7-23</strain>
    </source>
</reference>
<proteinExistence type="predicted"/>
<comment type="caution">
    <text evidence="1">The sequence shown here is derived from an EMBL/GenBank/DDBJ whole genome shotgun (WGS) entry which is preliminary data.</text>
</comment>
<accession>A0ABT4XAX2</accession>
<dbReference type="RefSeq" id="WP_271342335.1">
    <property type="nucleotide sequence ID" value="NZ_JAQKAB010000020.1"/>
</dbReference>
<sequence>MYKNFGIHPNVYSNIYQNPYSYPRQYSYYQYQPIEDYYIRVPKFADLIGKYYTTSKLVTLPTGYTIPANTRIFIHNVIITSTGQELVTIVAPVKKNGTIVNESIKDIPANQL</sequence>